<gene>
    <name evidence="3" type="ordered locus">Igag_1937</name>
</gene>
<protein>
    <recommendedName>
        <fullName evidence="2">Phosphomevalonate dehydratase small subunit-like domain-containing protein</fullName>
    </recommendedName>
</protein>
<dbReference type="GO" id="GO:0016829">
    <property type="term" value="F:lyase activity"/>
    <property type="evidence" value="ECO:0007669"/>
    <property type="project" value="UniProtKB-KW"/>
</dbReference>
<dbReference type="Gene3D" id="3.50.30.10">
    <property type="entry name" value="Phosphohistidine domain"/>
    <property type="match status" value="1"/>
</dbReference>
<reference evidence="3 4" key="1">
    <citation type="journal article" date="2010" name="Stand. Genomic Sci.">
        <title>Complete genome sequence of Ignisphaera aggregans type strain (AQ1.S1).</title>
        <authorList>
            <person name="Goker M."/>
            <person name="Held B."/>
            <person name="Lapidus A."/>
            <person name="Nolan M."/>
            <person name="Spring S."/>
            <person name="Yasawong M."/>
            <person name="Lucas S."/>
            <person name="Glavina Del Rio T."/>
            <person name="Tice H."/>
            <person name="Cheng J.F."/>
            <person name="Goodwin L."/>
            <person name="Tapia R."/>
            <person name="Pitluck S."/>
            <person name="Liolios K."/>
            <person name="Ivanova N."/>
            <person name="Mavromatis K."/>
            <person name="Mikhailova N."/>
            <person name="Pati A."/>
            <person name="Chen A."/>
            <person name="Palaniappan K."/>
            <person name="Brambilla E."/>
            <person name="Land M."/>
            <person name="Hauser L."/>
            <person name="Chang Y.J."/>
            <person name="Jeffries C.D."/>
            <person name="Brettin T."/>
            <person name="Detter J.C."/>
            <person name="Han C."/>
            <person name="Rohde M."/>
            <person name="Sikorski J."/>
            <person name="Woyke T."/>
            <person name="Bristow J."/>
            <person name="Eisen J.A."/>
            <person name="Markowitz V."/>
            <person name="Hugenholtz P."/>
            <person name="Kyrpides N.C."/>
            <person name="Klenk H.P."/>
        </authorList>
    </citation>
    <scope>NUCLEOTIDE SEQUENCE [LARGE SCALE GENOMIC DNA]</scope>
    <source>
        <strain evidence="4">DSM 17230 / JCM 13409 / AQ1.S1</strain>
    </source>
</reference>
<dbReference type="EMBL" id="CP002098">
    <property type="protein sequence ID" value="ADM28730.1"/>
    <property type="molecule type" value="Genomic_DNA"/>
</dbReference>
<dbReference type="SUPFAM" id="SSF52016">
    <property type="entry name" value="LeuD/IlvD-like"/>
    <property type="match status" value="1"/>
</dbReference>
<dbReference type="KEGG" id="iag:Igag_1937"/>
<name>E0STE4_IGNAA</name>
<accession>E0STE4</accession>
<dbReference type="AlphaFoldDB" id="E0STE4"/>
<evidence type="ECO:0000313" key="3">
    <source>
        <dbReference type="EMBL" id="ADM28730.1"/>
    </source>
</evidence>
<keyword evidence="4" id="KW-1185">Reference proteome</keyword>
<dbReference type="InterPro" id="IPR002840">
    <property type="entry name" value="PMDh-S-like_dom"/>
</dbReference>
<dbReference type="Pfam" id="PF01989">
    <property type="entry name" value="AcnX_swivel_put"/>
    <property type="match status" value="1"/>
</dbReference>
<dbReference type="HOGENOM" id="CLU_141583_2_0_2"/>
<feature type="domain" description="Phosphomevalonate dehydratase small subunit-like" evidence="2">
    <location>
        <begin position="29"/>
        <end position="108"/>
    </location>
</feature>
<keyword evidence="1" id="KW-0456">Lyase</keyword>
<dbReference type="Proteomes" id="UP000001304">
    <property type="component" value="Chromosome"/>
</dbReference>
<sequence length="139" mass="14974">MSCERCINVVDAKMIGKEIEGKVIKINVLSFLGDIDKDTGLIVSEESGAKGSFIKDHILVVKRFRGSTVGTYIIYSLYKKGIAPKAIIMGKPDPVVLAGAVLCKIPIVYNIPDGILEHIETGSYIKITSTSNGISICIC</sequence>
<dbReference type="BioCyc" id="IAGG583356:GHAH-1926-MONOMER"/>
<evidence type="ECO:0000259" key="2">
    <source>
        <dbReference type="Pfam" id="PF01989"/>
    </source>
</evidence>
<evidence type="ECO:0000313" key="4">
    <source>
        <dbReference type="Proteomes" id="UP000001304"/>
    </source>
</evidence>
<dbReference type="STRING" id="583356.Igag_1937"/>
<organism evidence="3 4">
    <name type="scientific">Ignisphaera aggregans (strain DSM 17230 / JCM 13409 / AQ1.S1)</name>
    <dbReference type="NCBI Taxonomy" id="583356"/>
    <lineage>
        <taxon>Archaea</taxon>
        <taxon>Thermoproteota</taxon>
        <taxon>Thermoprotei</taxon>
        <taxon>Desulfurococcales</taxon>
        <taxon>Desulfurococcaceae</taxon>
        <taxon>Ignisphaera</taxon>
    </lineage>
</organism>
<evidence type="ECO:0000256" key="1">
    <source>
        <dbReference type="ARBA" id="ARBA00023239"/>
    </source>
</evidence>
<proteinExistence type="predicted"/>